<sequence length="915" mass="97315">MATSTRSSTSRARTSSTSRGSSSRSSSRGPQGTKKLPVAQEKPGLLGAAWMGMAHVVGGAARLFGKEGLEKHERRDGVPFLFFLLAIATAVVEWFAPASDVALALDNYGFGGLLGRVAFALPVILLVLAVWLFRHPSSVNDNGRLGVGLVLLLTSLSALCQVFGGLPSPSDGAGALAAGGGVVGWVVTWPLVTIGAPWLAALLAFGVLALSLFILTKTPPNRVGHRLRELYSYLFGAELPEPAERPAKARKGEGDTQTVAFGTLSDLGLEPDNPESMPWWRRSKPKDESPAFDTPVLGRELETEIVDPLPSPSDADFDVELLEELVRAEDAVKRFTGEVDTGATGLRDDSALLPGFPDSASERGDAGEFAPAPAPAATRAPAAQRPYRLPAASVLAAGTPPKARTAVNDEMIAAITNVLNQFQVDAKVTGFTRGPSVTRYEIELGHGVKVERVTALSRNLSYAVASNEVNILSPIPGKSAIGVEIPNRDREIVSLGDVLRSGPASKSNHPLTIGLGKDVEGGFVVANLAKMPHLLVAGSTGSGKSSFINSMITSVLMRAKPAEVRMVLVDPKRVELAAYQGVPHLITPIITNPKKAAEALQWVVKEMDMRYDDLASFGFRHIDDFNRAVLANEIQLPAGSERVLQPYPYLLVVVDELADLMMVAPRDVEDSIVRITQLARASGIHLVLATQRPSVDVVTGLIKANVPSRLAFAVSSMTDSRVILDQPGADKLIGQGDGLFLPMGASKAIRVQGAWVTEDEIHAVVKHVTEQARPEYREDVQAVVEKREVDADIGDDLELLLEAATLVVNTQFGSTSMLQRKLRVGFAKAGRLMDLLESREIVGPSEGSKARDVLITAEQLPGVLAQLRGEPAPSAAPVAAAPPAAPIDAVEAQFDGYPVEEGDSDEDAWGLTGRE</sequence>
<dbReference type="Gene3D" id="1.10.10.10">
    <property type="entry name" value="Winged helix-like DNA-binding domain superfamily/Winged helix DNA-binding domain"/>
    <property type="match status" value="1"/>
</dbReference>
<dbReference type="PROSITE" id="PS50901">
    <property type="entry name" value="FTSK"/>
    <property type="match status" value="1"/>
</dbReference>
<proteinExistence type="inferred from homology"/>
<protein>
    <submittedName>
        <fullName evidence="10">DNA translocase FtsK</fullName>
    </submittedName>
</protein>
<feature type="compositionally biased region" description="Low complexity" evidence="7">
    <location>
        <begin position="1"/>
        <end position="29"/>
    </location>
</feature>
<dbReference type="PANTHER" id="PTHR22683:SF41">
    <property type="entry name" value="DNA TRANSLOCASE FTSK"/>
    <property type="match status" value="1"/>
</dbReference>
<evidence type="ECO:0000256" key="4">
    <source>
        <dbReference type="ARBA" id="ARBA00023125"/>
    </source>
</evidence>
<feature type="domain" description="FtsK" evidence="9">
    <location>
        <begin position="521"/>
        <end position="721"/>
    </location>
</feature>
<evidence type="ECO:0000313" key="11">
    <source>
        <dbReference type="Proteomes" id="UP001205337"/>
    </source>
</evidence>
<evidence type="ECO:0000256" key="2">
    <source>
        <dbReference type="ARBA" id="ARBA00022741"/>
    </source>
</evidence>
<dbReference type="Pfam" id="PF17854">
    <property type="entry name" value="FtsK_alpha"/>
    <property type="match status" value="1"/>
</dbReference>
<dbReference type="InterPro" id="IPR036388">
    <property type="entry name" value="WH-like_DNA-bd_sf"/>
</dbReference>
<evidence type="ECO:0000256" key="8">
    <source>
        <dbReference type="SAM" id="Phobius"/>
    </source>
</evidence>
<organism evidence="10 11">
    <name type="scientific">Protaetiibacter mangrovi</name>
    <dbReference type="NCBI Taxonomy" id="2970926"/>
    <lineage>
        <taxon>Bacteria</taxon>
        <taxon>Bacillati</taxon>
        <taxon>Actinomycetota</taxon>
        <taxon>Actinomycetes</taxon>
        <taxon>Micrococcales</taxon>
        <taxon>Microbacteriaceae</taxon>
        <taxon>Protaetiibacter</taxon>
    </lineage>
</organism>
<feature type="transmembrane region" description="Helical" evidence="8">
    <location>
        <begin position="77"/>
        <end position="96"/>
    </location>
</feature>
<keyword evidence="8" id="KW-0812">Transmembrane</keyword>
<feature type="region of interest" description="Disordered" evidence="7">
    <location>
        <begin position="1"/>
        <end position="38"/>
    </location>
</feature>
<dbReference type="Pfam" id="PF09397">
    <property type="entry name" value="FtsK_gamma"/>
    <property type="match status" value="1"/>
</dbReference>
<feature type="transmembrane region" description="Helical" evidence="8">
    <location>
        <begin position="172"/>
        <end position="191"/>
    </location>
</feature>
<evidence type="ECO:0000313" key="10">
    <source>
        <dbReference type="EMBL" id="MCS0499314.1"/>
    </source>
</evidence>
<reference evidence="10 11" key="1">
    <citation type="submission" date="2022-08" db="EMBL/GenBank/DDBJ databases">
        <authorList>
            <person name="Li F."/>
        </authorList>
    </citation>
    <scope>NUCLEOTIDE SEQUENCE [LARGE SCALE GENOMIC DNA]</scope>
    <source>
        <strain evidence="10 11">10F1B-8-1</strain>
    </source>
</reference>
<keyword evidence="8" id="KW-0472">Membrane</keyword>
<dbReference type="InterPro" id="IPR027417">
    <property type="entry name" value="P-loop_NTPase"/>
</dbReference>
<dbReference type="InterPro" id="IPR018541">
    <property type="entry name" value="Ftsk_gamma"/>
</dbReference>
<dbReference type="RefSeq" id="WP_258798333.1">
    <property type="nucleotide sequence ID" value="NZ_JANTHX010000005.1"/>
</dbReference>
<keyword evidence="8" id="KW-1133">Transmembrane helix</keyword>
<dbReference type="InterPro" id="IPR036390">
    <property type="entry name" value="WH_DNA-bd_sf"/>
</dbReference>
<gene>
    <name evidence="10" type="ORF">NUH29_07090</name>
</gene>
<dbReference type="InterPro" id="IPR041027">
    <property type="entry name" value="FtsK_alpha"/>
</dbReference>
<feature type="region of interest" description="Disordered" evidence="7">
    <location>
        <begin position="341"/>
        <end position="383"/>
    </location>
</feature>
<comment type="caution">
    <text evidence="10">The sequence shown here is derived from an EMBL/GenBank/DDBJ whole genome shotgun (WGS) entry which is preliminary data.</text>
</comment>
<feature type="region of interest" description="Disordered" evidence="7">
    <location>
        <begin position="265"/>
        <end position="293"/>
    </location>
</feature>
<dbReference type="SUPFAM" id="SSF52540">
    <property type="entry name" value="P-loop containing nucleoside triphosphate hydrolases"/>
    <property type="match status" value="1"/>
</dbReference>
<evidence type="ECO:0000256" key="3">
    <source>
        <dbReference type="ARBA" id="ARBA00022840"/>
    </source>
</evidence>
<dbReference type="PANTHER" id="PTHR22683">
    <property type="entry name" value="SPORULATION PROTEIN RELATED"/>
    <property type="match status" value="1"/>
</dbReference>
<dbReference type="EMBL" id="JANTHX010000005">
    <property type="protein sequence ID" value="MCS0499314.1"/>
    <property type="molecule type" value="Genomic_DNA"/>
</dbReference>
<feature type="compositionally biased region" description="Acidic residues" evidence="7">
    <location>
        <begin position="898"/>
        <end position="908"/>
    </location>
</feature>
<evidence type="ECO:0000256" key="7">
    <source>
        <dbReference type="SAM" id="MobiDB-lite"/>
    </source>
</evidence>
<evidence type="ECO:0000256" key="5">
    <source>
        <dbReference type="ARBA" id="ARBA00024986"/>
    </source>
</evidence>
<dbReference type="SUPFAM" id="SSF46785">
    <property type="entry name" value="Winged helix' DNA-binding domain"/>
    <property type="match status" value="1"/>
</dbReference>
<keyword evidence="3 6" id="KW-0067">ATP-binding</keyword>
<evidence type="ECO:0000256" key="1">
    <source>
        <dbReference type="ARBA" id="ARBA00006474"/>
    </source>
</evidence>
<feature type="region of interest" description="Disordered" evidence="7">
    <location>
        <begin position="896"/>
        <end position="915"/>
    </location>
</feature>
<dbReference type="InterPro" id="IPR002543">
    <property type="entry name" value="FtsK_dom"/>
</dbReference>
<evidence type="ECO:0000256" key="6">
    <source>
        <dbReference type="PROSITE-ProRule" id="PRU00289"/>
    </source>
</evidence>
<dbReference type="Pfam" id="PF01580">
    <property type="entry name" value="FtsK_SpoIIIE"/>
    <property type="match status" value="1"/>
</dbReference>
<dbReference type="SMART" id="SM00843">
    <property type="entry name" value="Ftsk_gamma"/>
    <property type="match status" value="1"/>
</dbReference>
<feature type="transmembrane region" description="Helical" evidence="8">
    <location>
        <begin position="198"/>
        <end position="216"/>
    </location>
</feature>
<dbReference type="Proteomes" id="UP001205337">
    <property type="component" value="Unassembled WGS sequence"/>
</dbReference>
<dbReference type="InterPro" id="IPR050206">
    <property type="entry name" value="FtsK/SpoIIIE/SftA"/>
</dbReference>
<keyword evidence="4" id="KW-0238">DNA-binding</keyword>
<dbReference type="CDD" id="cd01127">
    <property type="entry name" value="TrwB_TraG_TraD_VirD4"/>
    <property type="match status" value="1"/>
</dbReference>
<feature type="binding site" evidence="6">
    <location>
        <begin position="538"/>
        <end position="545"/>
    </location>
    <ligand>
        <name>ATP</name>
        <dbReference type="ChEBI" id="CHEBI:30616"/>
    </ligand>
</feature>
<dbReference type="Gene3D" id="3.40.50.300">
    <property type="entry name" value="P-loop containing nucleotide triphosphate hydrolases"/>
    <property type="match status" value="1"/>
</dbReference>
<accession>A0ABT1ZF17</accession>
<keyword evidence="11" id="KW-1185">Reference proteome</keyword>
<comment type="similarity">
    <text evidence="1">Belongs to the FtsK/SpoIIIE/SftA family.</text>
</comment>
<name>A0ABT1ZF17_9MICO</name>
<feature type="transmembrane region" description="Helical" evidence="8">
    <location>
        <begin position="108"/>
        <end position="133"/>
    </location>
</feature>
<dbReference type="Gene3D" id="3.30.980.40">
    <property type="match status" value="1"/>
</dbReference>
<feature type="transmembrane region" description="Helical" evidence="8">
    <location>
        <begin position="145"/>
        <end position="166"/>
    </location>
</feature>
<feature type="transmembrane region" description="Helical" evidence="8">
    <location>
        <begin position="45"/>
        <end position="65"/>
    </location>
</feature>
<comment type="function">
    <text evidence="5">Essential cell division protein that coordinates cell division and chromosome segregation. The N-terminus is involved in assembly of the cell-division machinery. The C-terminus functions as a DNA motor that moves dsDNA in an ATP-dependent manner towards the dif recombination site, which is located within the replication terminus region. Required for activation of the Xer recombinase, allowing activation of chromosome unlinking by recombination.</text>
</comment>
<keyword evidence="2 6" id="KW-0547">Nucleotide-binding</keyword>
<evidence type="ECO:0000259" key="9">
    <source>
        <dbReference type="PROSITE" id="PS50901"/>
    </source>
</evidence>